<protein>
    <submittedName>
        <fullName evidence="2">Uncharacterized protein</fullName>
    </submittedName>
</protein>
<evidence type="ECO:0000313" key="3">
    <source>
        <dbReference type="Proteomes" id="UP000294545"/>
    </source>
</evidence>
<accession>A0A4R1MDU9</accession>
<keyword evidence="1" id="KW-0472">Membrane</keyword>
<evidence type="ECO:0000256" key="1">
    <source>
        <dbReference type="SAM" id="Phobius"/>
    </source>
</evidence>
<evidence type="ECO:0000313" key="2">
    <source>
        <dbReference type="EMBL" id="TCK90646.1"/>
    </source>
</evidence>
<gene>
    <name evidence="2" type="ORF">EDC19_2415</name>
</gene>
<dbReference type="Proteomes" id="UP000294545">
    <property type="component" value="Unassembled WGS sequence"/>
</dbReference>
<reference evidence="2 3" key="1">
    <citation type="submission" date="2019-03" db="EMBL/GenBank/DDBJ databases">
        <title>Genomic Encyclopedia of Type Strains, Phase IV (KMG-IV): sequencing the most valuable type-strain genomes for metagenomic binning, comparative biology and taxonomic classification.</title>
        <authorList>
            <person name="Goeker M."/>
        </authorList>
    </citation>
    <scope>NUCLEOTIDE SEQUENCE [LARGE SCALE GENOMIC DNA]</scope>
    <source>
        <strain evidence="2 3">DSM 24176</strain>
    </source>
</reference>
<keyword evidence="1" id="KW-0812">Transmembrane</keyword>
<feature type="transmembrane region" description="Helical" evidence="1">
    <location>
        <begin position="12"/>
        <end position="32"/>
    </location>
</feature>
<proteinExistence type="predicted"/>
<organism evidence="2 3">
    <name type="scientific">Natranaerovirga hydrolytica</name>
    <dbReference type="NCBI Taxonomy" id="680378"/>
    <lineage>
        <taxon>Bacteria</taxon>
        <taxon>Bacillati</taxon>
        <taxon>Bacillota</taxon>
        <taxon>Clostridia</taxon>
        <taxon>Lachnospirales</taxon>
        <taxon>Natranaerovirgaceae</taxon>
        <taxon>Natranaerovirga</taxon>
    </lineage>
</organism>
<keyword evidence="1" id="KW-1133">Transmembrane helix</keyword>
<sequence length="158" mass="18644">MQAIAKAILKTIIVTVFILLFMNMVYFFPWYMTMITETFHISQLVANDNYLKQSYYDESLNRLRERPIFRERKYDIEIIVLNESGSRAVGYDDESLYEYSTDFSKPYRQRGSPITVEIKANYPLSLTLWGNRIEGIDIPASFSLTTFGLKHYKDLEYN</sequence>
<dbReference type="RefSeq" id="WP_132283086.1">
    <property type="nucleotide sequence ID" value="NZ_SMGQ01000015.1"/>
</dbReference>
<dbReference type="AlphaFoldDB" id="A0A4R1MDU9"/>
<dbReference type="EMBL" id="SMGQ01000015">
    <property type="protein sequence ID" value="TCK90646.1"/>
    <property type="molecule type" value="Genomic_DNA"/>
</dbReference>
<name>A0A4R1MDU9_9FIRM</name>
<dbReference type="OrthoDB" id="2085330at2"/>
<keyword evidence="3" id="KW-1185">Reference proteome</keyword>
<comment type="caution">
    <text evidence="2">The sequence shown here is derived from an EMBL/GenBank/DDBJ whole genome shotgun (WGS) entry which is preliminary data.</text>
</comment>